<organism evidence="17 18">
    <name type="scientific">Hyphococcus luteus</name>
    <dbReference type="NCBI Taxonomy" id="2058213"/>
    <lineage>
        <taxon>Bacteria</taxon>
        <taxon>Pseudomonadati</taxon>
        <taxon>Pseudomonadota</taxon>
        <taxon>Alphaproteobacteria</taxon>
        <taxon>Parvularculales</taxon>
        <taxon>Parvularculaceae</taxon>
        <taxon>Hyphococcus</taxon>
    </lineage>
</organism>
<dbReference type="PANTHER" id="PTHR30153">
    <property type="entry name" value="REPLICATIVE DNA HELICASE DNAB"/>
    <property type="match status" value="1"/>
</dbReference>
<evidence type="ECO:0000256" key="1">
    <source>
        <dbReference type="ARBA" id="ARBA00008428"/>
    </source>
</evidence>
<dbReference type="SUPFAM" id="SSF52540">
    <property type="entry name" value="P-loop containing nucleoside triphosphate hydrolases"/>
    <property type="match status" value="1"/>
</dbReference>
<dbReference type="RefSeq" id="WP_104832304.1">
    <property type="nucleotide sequence ID" value="NZ_PJCH01000017.1"/>
</dbReference>
<evidence type="ECO:0000313" key="17">
    <source>
        <dbReference type="EMBL" id="PQA85665.1"/>
    </source>
</evidence>
<keyword evidence="18" id="KW-1185">Reference proteome</keyword>
<dbReference type="InterPro" id="IPR027417">
    <property type="entry name" value="P-loop_NTPase"/>
</dbReference>
<dbReference type="InterPro" id="IPR007692">
    <property type="entry name" value="DNA_helicase_DnaB"/>
</dbReference>
<dbReference type="GO" id="GO:0005524">
    <property type="term" value="F:ATP binding"/>
    <property type="evidence" value="ECO:0007669"/>
    <property type="project" value="UniProtKB-UniRule"/>
</dbReference>
<gene>
    <name evidence="17" type="ORF">CW354_22305</name>
</gene>
<dbReference type="Gene3D" id="1.10.860.10">
    <property type="entry name" value="DNAb Helicase, Chain A"/>
    <property type="match status" value="1"/>
</dbReference>
<feature type="domain" description="SF4 helicase" evidence="16">
    <location>
        <begin position="191"/>
        <end position="488"/>
    </location>
</feature>
<dbReference type="InterPro" id="IPR007694">
    <property type="entry name" value="DNA_helicase_DnaB-like_C"/>
</dbReference>
<evidence type="ECO:0000256" key="13">
    <source>
        <dbReference type="NCBIfam" id="TIGR00665"/>
    </source>
</evidence>
<dbReference type="Proteomes" id="UP000239504">
    <property type="component" value="Unassembled WGS sequence"/>
</dbReference>
<dbReference type="InterPro" id="IPR036185">
    <property type="entry name" value="DNA_heli_DnaB-like_N_sf"/>
</dbReference>
<dbReference type="GO" id="GO:0016887">
    <property type="term" value="F:ATP hydrolysis activity"/>
    <property type="evidence" value="ECO:0007669"/>
    <property type="project" value="RHEA"/>
</dbReference>
<reference evidence="17 18" key="1">
    <citation type="submission" date="2017-12" db="EMBL/GenBank/DDBJ databases">
        <authorList>
            <person name="Hurst M.R.H."/>
        </authorList>
    </citation>
    <scope>NUCLEOTIDE SEQUENCE [LARGE SCALE GENOMIC DNA]</scope>
    <source>
        <strain evidence="17 18">SY-3-19</strain>
    </source>
</reference>
<dbReference type="EC" id="5.6.2.3" evidence="13 14"/>
<dbReference type="NCBIfam" id="TIGR00665">
    <property type="entry name" value="DnaB"/>
    <property type="match status" value="1"/>
</dbReference>
<evidence type="ECO:0000256" key="15">
    <source>
        <dbReference type="SAM" id="MobiDB-lite"/>
    </source>
</evidence>
<evidence type="ECO:0000256" key="14">
    <source>
        <dbReference type="RuleBase" id="RU362085"/>
    </source>
</evidence>
<evidence type="ECO:0000256" key="11">
    <source>
        <dbReference type="ARBA" id="ARBA00044932"/>
    </source>
</evidence>
<comment type="caution">
    <text evidence="17">The sequence shown here is derived from an EMBL/GenBank/DDBJ whole genome shotgun (WGS) entry which is preliminary data.</text>
</comment>
<evidence type="ECO:0000256" key="8">
    <source>
        <dbReference type="ARBA" id="ARBA00022840"/>
    </source>
</evidence>
<accession>A0A2S7JZI7</accession>
<dbReference type="InterPro" id="IPR016136">
    <property type="entry name" value="DNA_helicase_N/primase_C"/>
</dbReference>
<keyword evidence="4 14" id="KW-0235">DNA replication</keyword>
<dbReference type="SMART" id="SM00382">
    <property type="entry name" value="AAA"/>
    <property type="match status" value="1"/>
</dbReference>
<dbReference type="PANTHER" id="PTHR30153:SF2">
    <property type="entry name" value="REPLICATIVE DNA HELICASE"/>
    <property type="match status" value="1"/>
</dbReference>
<dbReference type="OrthoDB" id="9773982at2"/>
<comment type="subunit">
    <text evidence="2">Homohexamer.</text>
</comment>
<keyword evidence="7 14" id="KW-0347">Helicase</keyword>
<evidence type="ECO:0000256" key="7">
    <source>
        <dbReference type="ARBA" id="ARBA00022806"/>
    </source>
</evidence>
<dbReference type="GO" id="GO:0006269">
    <property type="term" value="P:DNA replication, synthesis of primer"/>
    <property type="evidence" value="ECO:0007669"/>
    <property type="project" value="UniProtKB-UniRule"/>
</dbReference>
<dbReference type="InterPro" id="IPR003593">
    <property type="entry name" value="AAA+_ATPase"/>
</dbReference>
<comment type="similarity">
    <text evidence="1 14">Belongs to the helicase family. DnaB subfamily.</text>
</comment>
<dbReference type="CDD" id="cd00984">
    <property type="entry name" value="DnaB_C"/>
    <property type="match status" value="1"/>
</dbReference>
<keyword evidence="9 14" id="KW-0238">DNA-binding</keyword>
<comment type="catalytic activity">
    <reaction evidence="12 14">
        <text>ATP + H2O = ADP + phosphate + H(+)</text>
        <dbReference type="Rhea" id="RHEA:13065"/>
        <dbReference type="ChEBI" id="CHEBI:15377"/>
        <dbReference type="ChEBI" id="CHEBI:15378"/>
        <dbReference type="ChEBI" id="CHEBI:30616"/>
        <dbReference type="ChEBI" id="CHEBI:43474"/>
        <dbReference type="ChEBI" id="CHEBI:456216"/>
        <dbReference type="EC" id="5.6.2.3"/>
    </reaction>
</comment>
<dbReference type="EMBL" id="PJCH01000017">
    <property type="protein sequence ID" value="PQA85665.1"/>
    <property type="molecule type" value="Genomic_DNA"/>
</dbReference>
<dbReference type="GO" id="GO:0003677">
    <property type="term" value="F:DNA binding"/>
    <property type="evidence" value="ECO:0007669"/>
    <property type="project" value="UniProtKB-UniRule"/>
</dbReference>
<keyword evidence="6 14" id="KW-0378">Hydrolase</keyword>
<feature type="region of interest" description="Disordered" evidence="15">
    <location>
        <begin position="1"/>
        <end position="20"/>
    </location>
</feature>
<proteinExistence type="inferred from homology"/>
<dbReference type="Pfam" id="PF00772">
    <property type="entry name" value="DnaB"/>
    <property type="match status" value="1"/>
</dbReference>
<protein>
    <recommendedName>
        <fullName evidence="13 14">Replicative DNA helicase</fullName>
        <ecNumber evidence="13 14">5.6.2.3</ecNumber>
    </recommendedName>
</protein>
<sequence>MADGATNARPDNQGTEEKLPVSLDAEQAILGAILFDNEIYYRVSVFLKPEHFFDPVHQLIYEAAGDLINSGRLGSPVTIDTYLANKQGYTDAGGKRYLEQLAANVPTTAGASDYAKIVFDLSVCRGLINIGSEMSERAKIATLEDSPAQQLQDAEQALYNLAETGKYGGGFKSFRSAITEAIELANAAVKRDGGLAGVSSGLRDFDRMLGGLHPSDLIILAGRPSMGKTSLATNIAMNAAKAHKTERQPDGTIKTVEGAVVGFFSLEMSAEQLATRIISEVAEVSSSEIRRGEVDQDQFDKVYHAARELEKLPLFIDDTGGLSIAQLAARARRLKRQHGLDLLVVDYLQLLTGSGRRNDGRVQEITEISQGLKTLAKELDVPVIALSQLSRQVEARDDKRPQLSDLRESGSIEQDADVVLFVYREKYYLSRQEPREGTEEHAKWLDRLTEVGDTAEVIIGKQRHGPIGKVDLHFEEKFTKFSDLADDRYGGGGGGF</sequence>
<evidence type="ECO:0000256" key="10">
    <source>
        <dbReference type="ARBA" id="ARBA00023235"/>
    </source>
</evidence>
<keyword evidence="8 14" id="KW-0067">ATP-binding</keyword>
<dbReference type="NCBIfam" id="NF006606">
    <property type="entry name" value="PRK09165.1"/>
    <property type="match status" value="1"/>
</dbReference>
<evidence type="ECO:0000256" key="9">
    <source>
        <dbReference type="ARBA" id="ARBA00023125"/>
    </source>
</evidence>
<evidence type="ECO:0000313" key="18">
    <source>
        <dbReference type="Proteomes" id="UP000239504"/>
    </source>
</evidence>
<evidence type="ECO:0000259" key="16">
    <source>
        <dbReference type="PROSITE" id="PS51199"/>
    </source>
</evidence>
<keyword evidence="3 14" id="KW-0639">Primosome</keyword>
<dbReference type="AlphaFoldDB" id="A0A2S7JZI7"/>
<dbReference type="GO" id="GO:1990077">
    <property type="term" value="C:primosome complex"/>
    <property type="evidence" value="ECO:0007669"/>
    <property type="project" value="UniProtKB-UniRule"/>
</dbReference>
<evidence type="ECO:0000256" key="3">
    <source>
        <dbReference type="ARBA" id="ARBA00022515"/>
    </source>
</evidence>
<evidence type="ECO:0000256" key="4">
    <source>
        <dbReference type="ARBA" id="ARBA00022705"/>
    </source>
</evidence>
<keyword evidence="10" id="KW-0413">Isomerase</keyword>
<dbReference type="PROSITE" id="PS51199">
    <property type="entry name" value="SF4_HELICASE"/>
    <property type="match status" value="1"/>
</dbReference>
<dbReference type="GO" id="GO:0043139">
    <property type="term" value="F:5'-3' DNA helicase activity"/>
    <property type="evidence" value="ECO:0007669"/>
    <property type="project" value="UniProtKB-EC"/>
</dbReference>
<name>A0A2S7JZI7_9PROT</name>
<evidence type="ECO:0000256" key="12">
    <source>
        <dbReference type="ARBA" id="ARBA00048954"/>
    </source>
</evidence>
<dbReference type="SUPFAM" id="SSF48024">
    <property type="entry name" value="N-terminal domain of DnaB helicase"/>
    <property type="match status" value="1"/>
</dbReference>
<comment type="function">
    <text evidence="11 14">The main replicative DNA helicase, it participates in initiation and elongation during chromosome replication. Travels ahead of the DNA replisome, separating dsDNA into templates for DNA synthesis. A processive ATP-dependent 5'-3' DNA helicase it has DNA-dependent ATPase activity.</text>
</comment>
<dbReference type="Gene3D" id="3.40.50.300">
    <property type="entry name" value="P-loop containing nucleotide triphosphate hydrolases"/>
    <property type="match status" value="1"/>
</dbReference>
<evidence type="ECO:0000256" key="2">
    <source>
        <dbReference type="ARBA" id="ARBA00011643"/>
    </source>
</evidence>
<keyword evidence="5 14" id="KW-0547">Nucleotide-binding</keyword>
<evidence type="ECO:0000256" key="6">
    <source>
        <dbReference type="ARBA" id="ARBA00022801"/>
    </source>
</evidence>
<dbReference type="GO" id="GO:0005829">
    <property type="term" value="C:cytosol"/>
    <property type="evidence" value="ECO:0007669"/>
    <property type="project" value="TreeGrafter"/>
</dbReference>
<evidence type="ECO:0000256" key="5">
    <source>
        <dbReference type="ARBA" id="ARBA00022741"/>
    </source>
</evidence>
<dbReference type="Pfam" id="PF03796">
    <property type="entry name" value="DnaB_C"/>
    <property type="match status" value="1"/>
</dbReference>
<dbReference type="InterPro" id="IPR007693">
    <property type="entry name" value="DNA_helicase_DnaB-like_N"/>
</dbReference>